<feature type="transmembrane region" description="Helical" evidence="11">
    <location>
        <begin position="340"/>
        <end position="360"/>
    </location>
</feature>
<dbReference type="InterPro" id="IPR004680">
    <property type="entry name" value="Cit_transptr-like_dom"/>
</dbReference>
<evidence type="ECO:0000259" key="12">
    <source>
        <dbReference type="Pfam" id="PF03600"/>
    </source>
</evidence>
<proteinExistence type="inferred from homology"/>
<feature type="transmembrane region" description="Helical" evidence="11">
    <location>
        <begin position="312"/>
        <end position="328"/>
    </location>
</feature>
<comment type="subcellular location">
    <subcellularLocation>
        <location evidence="1">Cell membrane</location>
        <topology evidence="1">Multi-pass membrane protein</topology>
    </subcellularLocation>
</comment>
<dbReference type="PANTHER" id="PTHR43302">
    <property type="entry name" value="TRANSPORTER ARSB-RELATED"/>
    <property type="match status" value="1"/>
</dbReference>
<reference evidence="13 14" key="1">
    <citation type="journal article" date="2019" name="Int. J. Syst. Evol. Microbiol.">
        <title>The Global Catalogue of Microorganisms (GCM) 10K type strain sequencing project: providing services to taxonomists for standard genome sequencing and annotation.</title>
        <authorList>
            <consortium name="The Broad Institute Genomics Platform"/>
            <consortium name="The Broad Institute Genome Sequencing Center for Infectious Disease"/>
            <person name="Wu L."/>
            <person name="Ma J."/>
        </authorList>
    </citation>
    <scope>NUCLEOTIDE SEQUENCE [LARGE SCALE GENOMIC DNA]</scope>
    <source>
        <strain evidence="13 14">JCM 4316</strain>
    </source>
</reference>
<feature type="transmembrane region" description="Helical" evidence="11">
    <location>
        <begin position="461"/>
        <end position="484"/>
    </location>
</feature>
<evidence type="ECO:0000256" key="5">
    <source>
        <dbReference type="ARBA" id="ARBA00022475"/>
    </source>
</evidence>
<dbReference type="PRINTS" id="PR00758">
    <property type="entry name" value="ARSENICPUMP"/>
</dbReference>
<name>A0ABN3HA40_9ACTN</name>
<keyword evidence="5" id="KW-1003">Cell membrane</keyword>
<evidence type="ECO:0000256" key="10">
    <source>
        <dbReference type="SAM" id="MobiDB-lite"/>
    </source>
</evidence>
<evidence type="ECO:0000256" key="8">
    <source>
        <dbReference type="ARBA" id="ARBA00022989"/>
    </source>
</evidence>
<feature type="transmembrane region" description="Helical" evidence="11">
    <location>
        <begin position="284"/>
        <end position="306"/>
    </location>
</feature>
<feature type="transmembrane region" description="Helical" evidence="11">
    <location>
        <begin position="244"/>
        <end position="263"/>
    </location>
</feature>
<keyword evidence="8 11" id="KW-1133">Transmembrane helix</keyword>
<protein>
    <submittedName>
        <fullName evidence="13">ArsB/NhaD family transporter</fullName>
    </submittedName>
</protein>
<evidence type="ECO:0000256" key="1">
    <source>
        <dbReference type="ARBA" id="ARBA00004651"/>
    </source>
</evidence>
<feature type="transmembrane region" description="Helical" evidence="11">
    <location>
        <begin position="70"/>
        <end position="89"/>
    </location>
</feature>
<sequence>MRAGLVRAGLVRAGPVRADSVRGGSVRADSVRTSRSAPARFAGGPGGPSGRMSHDGCVCRTGPGVPLSTALAETVSVALLLGVLAFAVVRPRGWPEAVAAVPAAGLVVAVGAVSVPDVWQVTRRLVPVVGFLAAVLLLARMCADEGLFEAAGDAVARACRGRTDRLLAGVFAVAAVVTAVLSLDATVVLLTPVVLATAGRLGARARPHLYACAHLANSASLLLPVSNLTNLLALKASGLSFTRFAVLMAPAWLVAIGIEYLVFRRYFAADLAAGTSQRPPGRRPEVPVFALVVLALTLCGFVVTSLVGADPAWAACAGALVLAVRAVARGRETVRGVVSAAAPLFCLFVLALGIVVEAVLAGGLRTGLAHLLPSGDGLPALLAIAGVAGVLANLVNNLPAVLALLPIAAAGGPGPVLAVLIGVNLGPNLTYVGSLATLLWRRVVRGAGVTGRSGEFGLGDFTRLGLLTTPATMAAATVALWAMLRATGG</sequence>
<evidence type="ECO:0000256" key="7">
    <source>
        <dbReference type="ARBA" id="ARBA00022849"/>
    </source>
</evidence>
<dbReference type="InterPro" id="IPR000802">
    <property type="entry name" value="Arsenical_pump_ArsB"/>
</dbReference>
<feature type="transmembrane region" description="Helical" evidence="11">
    <location>
        <begin position="380"/>
        <end position="405"/>
    </location>
</feature>
<dbReference type="PANTHER" id="PTHR43302:SF5">
    <property type="entry name" value="TRANSPORTER ARSB-RELATED"/>
    <property type="match status" value="1"/>
</dbReference>
<feature type="transmembrane region" description="Helical" evidence="11">
    <location>
        <begin position="96"/>
        <end position="115"/>
    </location>
</feature>
<evidence type="ECO:0000256" key="2">
    <source>
        <dbReference type="ARBA" id="ARBA00006433"/>
    </source>
</evidence>
<keyword evidence="6 11" id="KW-0812">Transmembrane</keyword>
<feature type="domain" description="Citrate transporter-like" evidence="12">
    <location>
        <begin position="94"/>
        <end position="413"/>
    </location>
</feature>
<keyword evidence="4" id="KW-0813">Transport</keyword>
<feature type="region of interest" description="Disordered" evidence="10">
    <location>
        <begin position="24"/>
        <end position="51"/>
    </location>
</feature>
<evidence type="ECO:0000256" key="4">
    <source>
        <dbReference type="ARBA" id="ARBA00022448"/>
    </source>
</evidence>
<comment type="similarity">
    <text evidence="2">Belongs to the ArsB family.</text>
</comment>
<evidence type="ECO:0000256" key="6">
    <source>
        <dbReference type="ARBA" id="ARBA00022692"/>
    </source>
</evidence>
<keyword evidence="9 11" id="KW-0472">Membrane</keyword>
<evidence type="ECO:0000256" key="9">
    <source>
        <dbReference type="ARBA" id="ARBA00023136"/>
    </source>
</evidence>
<organism evidence="13 14">
    <name type="scientific">Streptomyces cuspidosporus</name>
    <dbReference type="NCBI Taxonomy" id="66882"/>
    <lineage>
        <taxon>Bacteria</taxon>
        <taxon>Bacillati</taxon>
        <taxon>Actinomycetota</taxon>
        <taxon>Actinomycetes</taxon>
        <taxon>Kitasatosporales</taxon>
        <taxon>Streptomycetaceae</taxon>
        <taxon>Streptomyces</taxon>
    </lineage>
</organism>
<evidence type="ECO:0000313" key="13">
    <source>
        <dbReference type="EMBL" id="GAA2373836.1"/>
    </source>
</evidence>
<comment type="caution">
    <text evidence="13">The sequence shown here is derived from an EMBL/GenBank/DDBJ whole genome shotgun (WGS) entry which is preliminary data.</text>
</comment>
<keyword evidence="7" id="KW-0059">Arsenical resistance</keyword>
<dbReference type="Pfam" id="PF03600">
    <property type="entry name" value="CitMHS"/>
    <property type="match status" value="1"/>
</dbReference>
<evidence type="ECO:0000313" key="14">
    <source>
        <dbReference type="Proteomes" id="UP001500253"/>
    </source>
</evidence>
<feature type="transmembrane region" description="Helical" evidence="11">
    <location>
        <begin position="166"/>
        <end position="190"/>
    </location>
</feature>
<evidence type="ECO:0000256" key="3">
    <source>
        <dbReference type="ARBA" id="ARBA00009843"/>
    </source>
</evidence>
<comment type="similarity">
    <text evidence="3">Belongs to the CitM (TC 2.A.11) transporter family.</text>
</comment>
<dbReference type="Proteomes" id="UP001500253">
    <property type="component" value="Unassembled WGS sequence"/>
</dbReference>
<accession>A0ABN3HA40</accession>
<gene>
    <name evidence="13" type="ORF">GCM10010246_80820</name>
</gene>
<keyword evidence="14" id="KW-1185">Reference proteome</keyword>
<evidence type="ECO:0000256" key="11">
    <source>
        <dbReference type="SAM" id="Phobius"/>
    </source>
</evidence>
<dbReference type="EMBL" id="BAAASD010000068">
    <property type="protein sequence ID" value="GAA2373836.1"/>
    <property type="molecule type" value="Genomic_DNA"/>
</dbReference>